<dbReference type="InterPro" id="IPR005119">
    <property type="entry name" value="LysR_subst-bd"/>
</dbReference>
<dbReference type="Gene3D" id="3.40.190.10">
    <property type="entry name" value="Periplasmic binding protein-like II"/>
    <property type="match status" value="2"/>
</dbReference>
<keyword evidence="3" id="KW-0238">DNA-binding</keyword>
<name>A0A564GQ93_9ENTR</name>
<dbReference type="SUPFAM" id="SSF46785">
    <property type="entry name" value="Winged helix' DNA-binding domain"/>
    <property type="match status" value="1"/>
</dbReference>
<organism evidence="7 9">
    <name type="scientific">Klebsiella spallanzanii</name>
    <dbReference type="NCBI Taxonomy" id="2587528"/>
    <lineage>
        <taxon>Bacteria</taxon>
        <taxon>Pseudomonadati</taxon>
        <taxon>Pseudomonadota</taxon>
        <taxon>Gammaproteobacteria</taxon>
        <taxon>Enterobacterales</taxon>
        <taxon>Enterobacteriaceae</taxon>
        <taxon>Klebsiella/Raoultella group</taxon>
        <taxon>Klebsiella</taxon>
    </lineage>
</organism>
<dbReference type="PROSITE" id="PS50931">
    <property type="entry name" value="HTH_LYSR"/>
    <property type="match status" value="1"/>
</dbReference>
<proteinExistence type="inferred from homology"/>
<evidence type="ECO:0000313" key="8">
    <source>
        <dbReference type="Proteomes" id="UP000317652"/>
    </source>
</evidence>
<dbReference type="EMBL" id="CABGHF010000045">
    <property type="protein sequence ID" value="VUT04349.1"/>
    <property type="molecule type" value="Genomic_DNA"/>
</dbReference>
<evidence type="ECO:0000256" key="2">
    <source>
        <dbReference type="ARBA" id="ARBA00023015"/>
    </source>
</evidence>
<dbReference type="InterPro" id="IPR000847">
    <property type="entry name" value="LysR_HTH_N"/>
</dbReference>
<keyword evidence="4" id="KW-0804">Transcription</keyword>
<dbReference type="CDD" id="cd08466">
    <property type="entry name" value="PBP2_LeuO"/>
    <property type="match status" value="1"/>
</dbReference>
<dbReference type="Gene3D" id="1.10.10.10">
    <property type="entry name" value="Winged helix-like DNA-binding domain superfamily/Winged helix DNA-binding domain"/>
    <property type="match status" value="1"/>
</dbReference>
<feature type="domain" description="HTH lysR-type" evidence="5">
    <location>
        <begin position="23"/>
        <end position="80"/>
    </location>
</feature>
<evidence type="ECO:0000313" key="6">
    <source>
        <dbReference type="EMBL" id="VUS21973.1"/>
    </source>
</evidence>
<reference evidence="8 9" key="1">
    <citation type="submission" date="2019-07" db="EMBL/GenBank/DDBJ databases">
        <authorList>
            <person name="Brisse S."/>
            <person name="Rodrigues C."/>
            <person name="Thorpe H."/>
        </authorList>
    </citation>
    <scope>NUCLEOTIDE SEQUENCE [LARGE SCALE GENOMIC DNA]</scope>
    <source>
        <strain evidence="7">SB6408</strain>
        <strain evidence="6">SB6411</strain>
    </source>
</reference>
<dbReference type="SUPFAM" id="SSF53850">
    <property type="entry name" value="Periplasmic binding protein-like II"/>
    <property type="match status" value="1"/>
</dbReference>
<sequence>MSENTTSKPTSEPKIMQPALRRVDLNLLTIFDTVMQEKSLTRAAQTLGMSQPAVSSAVSRLKVLFKDELFVRNGRGIKPTDRAFQLFSSVRRALQLVQNELPDTLFDPLDCERVYNLCVCSPLDNYLTPLIFNKISEIAPRVSLSFKSSLSQQVINQLRYQEVEFVLDYNKFNHPEFTSIPLFNDEMVLVARRGHPRITASLDEQEIYQEQHATVALDRYASFSHPWYSSEEQQACIAFHGNALVSVLSVVSQTNMVAIAPEWLAREFEEQFALQLLPLPLDMNSRTCYLSWHETAGQERSHRWMAELLTKICQR</sequence>
<evidence type="ECO:0000256" key="4">
    <source>
        <dbReference type="ARBA" id="ARBA00023163"/>
    </source>
</evidence>
<comment type="similarity">
    <text evidence="1">Belongs to the LysR transcriptional regulatory family.</text>
</comment>
<dbReference type="PANTHER" id="PTHR30118:SF6">
    <property type="entry name" value="HTH-TYPE TRANSCRIPTIONAL REGULATOR LEUO"/>
    <property type="match status" value="1"/>
</dbReference>
<keyword evidence="2" id="KW-0805">Transcription regulation</keyword>
<dbReference type="Proteomes" id="UP000318370">
    <property type="component" value="Unassembled WGS sequence"/>
</dbReference>
<dbReference type="GO" id="GO:0003677">
    <property type="term" value="F:DNA binding"/>
    <property type="evidence" value="ECO:0007669"/>
    <property type="project" value="UniProtKB-KW"/>
</dbReference>
<dbReference type="Pfam" id="PF00126">
    <property type="entry name" value="HTH_1"/>
    <property type="match status" value="1"/>
</dbReference>
<dbReference type="InterPro" id="IPR036390">
    <property type="entry name" value="WH_DNA-bd_sf"/>
</dbReference>
<evidence type="ECO:0000259" key="5">
    <source>
        <dbReference type="PROSITE" id="PS50931"/>
    </source>
</evidence>
<dbReference type="AlphaFoldDB" id="A0A564GQ93"/>
<evidence type="ECO:0000313" key="9">
    <source>
        <dbReference type="Proteomes" id="UP000318370"/>
    </source>
</evidence>
<dbReference type="Pfam" id="PF03466">
    <property type="entry name" value="LysR_substrate"/>
    <property type="match status" value="1"/>
</dbReference>
<dbReference type="NCBIfam" id="NF007063">
    <property type="entry name" value="PRK09508.1"/>
    <property type="match status" value="1"/>
</dbReference>
<evidence type="ECO:0000313" key="7">
    <source>
        <dbReference type="EMBL" id="VUT04349.1"/>
    </source>
</evidence>
<accession>A0A564GQ93</accession>
<dbReference type="GO" id="GO:0003700">
    <property type="term" value="F:DNA-binding transcription factor activity"/>
    <property type="evidence" value="ECO:0007669"/>
    <property type="project" value="InterPro"/>
</dbReference>
<dbReference type="PANTHER" id="PTHR30118">
    <property type="entry name" value="HTH-TYPE TRANSCRIPTIONAL REGULATOR LEUO-RELATED"/>
    <property type="match status" value="1"/>
</dbReference>
<evidence type="ECO:0000256" key="1">
    <source>
        <dbReference type="ARBA" id="ARBA00009437"/>
    </source>
</evidence>
<dbReference type="RefSeq" id="WP_139541107.1">
    <property type="nucleotide sequence ID" value="NZ_CABEJC010000039.1"/>
</dbReference>
<dbReference type="InterPro" id="IPR036388">
    <property type="entry name" value="WH-like_DNA-bd_sf"/>
</dbReference>
<dbReference type="PRINTS" id="PR00039">
    <property type="entry name" value="HTHLYSR"/>
</dbReference>
<dbReference type="EMBL" id="CABGGS010000001">
    <property type="protein sequence ID" value="VUS21973.1"/>
    <property type="molecule type" value="Genomic_DNA"/>
</dbReference>
<keyword evidence="8" id="KW-1185">Reference proteome</keyword>
<dbReference type="Proteomes" id="UP000317652">
    <property type="component" value="Unassembled WGS sequence"/>
</dbReference>
<gene>
    <name evidence="7" type="primary">leuO_1</name>
    <name evidence="7" type="ORF">SB6408_02183</name>
    <name evidence="6" type="ORF">SB6411_00034</name>
</gene>
<dbReference type="InterPro" id="IPR050389">
    <property type="entry name" value="LysR-type_TF"/>
</dbReference>
<protein>
    <submittedName>
        <fullName evidence="7">HTH-type transcriptional regulator LeuO</fullName>
    </submittedName>
</protein>
<evidence type="ECO:0000256" key="3">
    <source>
        <dbReference type="ARBA" id="ARBA00023125"/>
    </source>
</evidence>